<dbReference type="InterPro" id="IPR032710">
    <property type="entry name" value="NTF2-like_dom_sf"/>
</dbReference>
<dbReference type="GO" id="GO:0030638">
    <property type="term" value="P:polyketide metabolic process"/>
    <property type="evidence" value="ECO:0007669"/>
    <property type="project" value="InterPro"/>
</dbReference>
<dbReference type="Pfam" id="PF07366">
    <property type="entry name" value="SnoaL"/>
    <property type="match status" value="1"/>
</dbReference>
<protein>
    <submittedName>
        <fullName evidence="1">Polyketide cyclase</fullName>
    </submittedName>
</protein>
<comment type="caution">
    <text evidence="1">The sequence shown here is derived from an EMBL/GenBank/DDBJ whole genome shotgun (WGS) entry which is preliminary data.</text>
</comment>
<name>A0A1T2X424_9BACL</name>
<dbReference type="RefSeq" id="WP_078501513.1">
    <property type="nucleotide sequence ID" value="NZ_MSZX01000010.1"/>
</dbReference>
<dbReference type="SUPFAM" id="SSF54427">
    <property type="entry name" value="NTF2-like"/>
    <property type="match status" value="1"/>
</dbReference>
<gene>
    <name evidence="1" type="ORF">BVG16_22810</name>
</gene>
<proteinExistence type="predicted"/>
<dbReference type="Proteomes" id="UP000190188">
    <property type="component" value="Unassembled WGS sequence"/>
</dbReference>
<evidence type="ECO:0000313" key="2">
    <source>
        <dbReference type="Proteomes" id="UP000190188"/>
    </source>
</evidence>
<dbReference type="Gene3D" id="3.10.450.50">
    <property type="match status" value="1"/>
</dbReference>
<reference evidence="1 2" key="1">
    <citation type="submission" date="2017-01" db="EMBL/GenBank/DDBJ databases">
        <title>Genome analysis of Paenibacillus selenitrireducens ES3-24.</title>
        <authorList>
            <person name="Xu D."/>
            <person name="Yao R."/>
            <person name="Zheng S."/>
        </authorList>
    </citation>
    <scope>NUCLEOTIDE SEQUENCE [LARGE SCALE GENOMIC DNA]</scope>
    <source>
        <strain evidence="1 2">ES3-24</strain>
    </source>
</reference>
<organism evidence="1 2">
    <name type="scientific">Paenibacillus selenitireducens</name>
    <dbReference type="NCBI Taxonomy" id="1324314"/>
    <lineage>
        <taxon>Bacteria</taxon>
        <taxon>Bacillati</taxon>
        <taxon>Bacillota</taxon>
        <taxon>Bacilli</taxon>
        <taxon>Bacillales</taxon>
        <taxon>Paenibacillaceae</taxon>
        <taxon>Paenibacillus</taxon>
    </lineage>
</organism>
<keyword evidence="2" id="KW-1185">Reference proteome</keyword>
<dbReference type="AlphaFoldDB" id="A0A1T2X424"/>
<sequence length="139" mass="16253">MTNEQVIRSFFETVRSGKDPDQAPHYMANEVLAHQINGENRVTVHRTPQNYADHVREMIDAFGTFQLTVEEVISQDPKVYVRWQQRGTHIGEYEGYAPTGKEIIELASAVYRLEECKIVEYWIQIDRLGILEQLKRNQM</sequence>
<dbReference type="OrthoDB" id="9182871at2"/>
<evidence type="ECO:0000313" key="1">
    <source>
        <dbReference type="EMBL" id="OPA74600.1"/>
    </source>
</evidence>
<dbReference type="PANTHER" id="PTHR38436:SF1">
    <property type="entry name" value="ESTER CYCLASE"/>
    <property type="match status" value="1"/>
</dbReference>
<dbReference type="InterPro" id="IPR009959">
    <property type="entry name" value="Cyclase_SnoaL-like"/>
</dbReference>
<accession>A0A1T2X424</accession>
<dbReference type="PANTHER" id="PTHR38436">
    <property type="entry name" value="POLYKETIDE CYCLASE SNOAL-LIKE DOMAIN"/>
    <property type="match status" value="1"/>
</dbReference>
<dbReference type="EMBL" id="MSZX01000010">
    <property type="protein sequence ID" value="OPA74600.1"/>
    <property type="molecule type" value="Genomic_DNA"/>
</dbReference>
<dbReference type="STRING" id="1324314.BVG16_22810"/>